<comment type="subcellular location">
    <subcellularLocation>
        <location evidence="1">Cell membrane</location>
        <topology evidence="1">Multi-pass membrane protein</topology>
    </subcellularLocation>
</comment>
<feature type="domain" description="Major facilitator superfamily (MFS) profile" evidence="8">
    <location>
        <begin position="10"/>
        <end position="446"/>
    </location>
</feature>
<keyword evidence="4 7" id="KW-0812">Transmembrane</keyword>
<dbReference type="Gene3D" id="1.20.1720.10">
    <property type="entry name" value="Multidrug resistance protein D"/>
    <property type="match status" value="1"/>
</dbReference>
<dbReference type="NCBIfam" id="TIGR00711">
    <property type="entry name" value="efflux_EmrB"/>
    <property type="match status" value="1"/>
</dbReference>
<feature type="transmembrane region" description="Helical" evidence="7">
    <location>
        <begin position="76"/>
        <end position="102"/>
    </location>
</feature>
<dbReference type="InterPro" id="IPR020846">
    <property type="entry name" value="MFS_dom"/>
</dbReference>
<dbReference type="InterPro" id="IPR011701">
    <property type="entry name" value="MFS"/>
</dbReference>
<keyword evidence="6 7" id="KW-0472">Membrane</keyword>
<evidence type="ECO:0000256" key="4">
    <source>
        <dbReference type="ARBA" id="ARBA00022692"/>
    </source>
</evidence>
<dbReference type="CDD" id="cd17321">
    <property type="entry name" value="MFS_MMR_MDR_like"/>
    <property type="match status" value="1"/>
</dbReference>
<feature type="transmembrane region" description="Helical" evidence="7">
    <location>
        <begin position="420"/>
        <end position="440"/>
    </location>
</feature>
<dbReference type="Pfam" id="PF07690">
    <property type="entry name" value="MFS_1"/>
    <property type="match status" value="2"/>
</dbReference>
<feature type="transmembrane region" description="Helical" evidence="7">
    <location>
        <begin position="355"/>
        <end position="373"/>
    </location>
</feature>
<evidence type="ECO:0000256" key="1">
    <source>
        <dbReference type="ARBA" id="ARBA00004651"/>
    </source>
</evidence>
<feature type="transmembrane region" description="Helical" evidence="7">
    <location>
        <begin position="227"/>
        <end position="245"/>
    </location>
</feature>
<evidence type="ECO:0000313" key="10">
    <source>
        <dbReference type="Proteomes" id="UP001056291"/>
    </source>
</evidence>
<evidence type="ECO:0000256" key="3">
    <source>
        <dbReference type="ARBA" id="ARBA00022475"/>
    </source>
</evidence>
<name>A0ABY4W3T2_9PROT</name>
<dbReference type="Proteomes" id="UP001056291">
    <property type="component" value="Chromosome"/>
</dbReference>
<feature type="transmembrane region" description="Helical" evidence="7">
    <location>
        <begin position="331"/>
        <end position="349"/>
    </location>
</feature>
<feature type="transmembrane region" description="Helical" evidence="7">
    <location>
        <begin position="196"/>
        <end position="215"/>
    </location>
</feature>
<evidence type="ECO:0000259" key="8">
    <source>
        <dbReference type="PROSITE" id="PS50850"/>
    </source>
</evidence>
<dbReference type="PANTHER" id="PTHR42718">
    <property type="entry name" value="MAJOR FACILITATOR SUPERFAMILY MULTIDRUG TRANSPORTER MFSC"/>
    <property type="match status" value="1"/>
</dbReference>
<dbReference type="EMBL" id="CP098747">
    <property type="protein sequence ID" value="USG61627.1"/>
    <property type="molecule type" value="Genomic_DNA"/>
</dbReference>
<gene>
    <name evidence="9" type="ORF">NBZ79_01375</name>
</gene>
<keyword evidence="10" id="KW-1185">Reference proteome</keyword>
<keyword evidence="5 7" id="KW-1133">Transmembrane helix</keyword>
<keyword evidence="3" id="KW-1003">Cell membrane</keyword>
<evidence type="ECO:0000256" key="5">
    <source>
        <dbReference type="ARBA" id="ARBA00022989"/>
    </source>
</evidence>
<feature type="transmembrane region" description="Helical" evidence="7">
    <location>
        <begin position="266"/>
        <end position="288"/>
    </location>
</feature>
<reference evidence="9" key="1">
    <citation type="submission" date="2022-06" db="EMBL/GenBank/DDBJ databases">
        <title>Sneathiella actinostolidae sp. nov., isolated from a sea anemonein the Western Pacific Ocean.</title>
        <authorList>
            <person name="Wei M.J."/>
        </authorList>
    </citation>
    <scope>NUCLEOTIDE SEQUENCE</scope>
    <source>
        <strain evidence="9">PHK-P5</strain>
    </source>
</reference>
<dbReference type="InterPro" id="IPR036259">
    <property type="entry name" value="MFS_trans_sf"/>
</dbReference>
<evidence type="ECO:0000256" key="7">
    <source>
        <dbReference type="SAM" id="Phobius"/>
    </source>
</evidence>
<evidence type="ECO:0000256" key="6">
    <source>
        <dbReference type="ARBA" id="ARBA00023136"/>
    </source>
</evidence>
<dbReference type="RefSeq" id="WP_251934757.1">
    <property type="nucleotide sequence ID" value="NZ_CP098747.1"/>
</dbReference>
<dbReference type="InterPro" id="IPR004638">
    <property type="entry name" value="EmrB-like"/>
</dbReference>
<protein>
    <submittedName>
        <fullName evidence="9">MFS transporter</fullName>
    </submittedName>
</protein>
<feature type="transmembrane region" description="Helical" evidence="7">
    <location>
        <begin position="108"/>
        <end position="126"/>
    </location>
</feature>
<sequence length="452" mass="48241">MIDARRKWWVLAAMGGVIGIVLLDETIVGVALPTIQSDLGISLLASHWVVNSYLLVFAGLVAAGGRLGDILGLRTLFTFGILLFGAASLACGFASSGTYLILARALQGIGAAIIFPASMAMVTIAFPEKERGVAIGIYGTIGTVFLALGPLVGGVLTDYVSWRWIFWINPPIILLIAALVLMTWIDPPRTDAKERFDFLGTLTLISGVGLTVFAIMQGPDWGWVDPFVIVSLIAGVGLFGLFVIVEINTNQPLIDVALFRNSSFAVCNFTVFMAQFTKIAVFIFGALYLQHALEMSSLQAGIALVAGAAPSIPTGFIAGKTADRFGSRKPALGGIFCIALSILWIGIAVHWESYLLLLPALLIWGAALPFLFVPPMRAIMNEVPIDKQGLAGGIVLCAQLLGGTIGMALCSTVFSTSQNYTGVFLMTAALTIFLFILAYLKIEPEEPEKMQT</sequence>
<accession>A0ABY4W3T2</accession>
<proteinExistence type="predicted"/>
<keyword evidence="2" id="KW-0813">Transport</keyword>
<dbReference type="PROSITE" id="PS50850">
    <property type="entry name" value="MFS"/>
    <property type="match status" value="1"/>
</dbReference>
<feature type="transmembrane region" description="Helical" evidence="7">
    <location>
        <begin position="133"/>
        <end position="152"/>
    </location>
</feature>
<feature type="transmembrane region" description="Helical" evidence="7">
    <location>
        <begin position="164"/>
        <end position="184"/>
    </location>
</feature>
<dbReference type="PANTHER" id="PTHR42718:SF46">
    <property type="entry name" value="BLR6921 PROTEIN"/>
    <property type="match status" value="1"/>
</dbReference>
<feature type="transmembrane region" description="Helical" evidence="7">
    <location>
        <begin position="300"/>
        <end position="319"/>
    </location>
</feature>
<dbReference type="SUPFAM" id="SSF103473">
    <property type="entry name" value="MFS general substrate transporter"/>
    <property type="match status" value="2"/>
</dbReference>
<evidence type="ECO:0000313" key="9">
    <source>
        <dbReference type="EMBL" id="USG61627.1"/>
    </source>
</evidence>
<organism evidence="9 10">
    <name type="scientific">Sneathiella marina</name>
    <dbReference type="NCBI Taxonomy" id="2950108"/>
    <lineage>
        <taxon>Bacteria</taxon>
        <taxon>Pseudomonadati</taxon>
        <taxon>Pseudomonadota</taxon>
        <taxon>Alphaproteobacteria</taxon>
        <taxon>Sneathiellales</taxon>
        <taxon>Sneathiellaceae</taxon>
        <taxon>Sneathiella</taxon>
    </lineage>
</organism>
<feature type="transmembrane region" description="Helical" evidence="7">
    <location>
        <begin position="44"/>
        <end position="64"/>
    </location>
</feature>
<feature type="transmembrane region" description="Helical" evidence="7">
    <location>
        <begin position="394"/>
        <end position="414"/>
    </location>
</feature>
<evidence type="ECO:0000256" key="2">
    <source>
        <dbReference type="ARBA" id="ARBA00022448"/>
    </source>
</evidence>
<feature type="transmembrane region" description="Helical" evidence="7">
    <location>
        <begin position="9"/>
        <end position="32"/>
    </location>
</feature>
<dbReference type="Gene3D" id="1.20.1250.20">
    <property type="entry name" value="MFS general substrate transporter like domains"/>
    <property type="match status" value="1"/>
</dbReference>